<comment type="caution">
    <text evidence="5">The sequence shown here is derived from an EMBL/GenBank/DDBJ whole genome shotgun (WGS) entry which is preliminary data.</text>
</comment>
<dbReference type="AlphaFoldDB" id="A0ABD3D1K2"/>
<keyword evidence="1" id="KW-0805">Transcription regulation</keyword>
<dbReference type="PANTHER" id="PTHR31636">
    <property type="entry name" value="OSJNBA0084A10.13 PROTEIN-RELATED"/>
    <property type="match status" value="1"/>
</dbReference>
<feature type="compositionally biased region" description="Polar residues" evidence="4">
    <location>
        <begin position="7"/>
        <end position="23"/>
    </location>
</feature>
<evidence type="ECO:0000256" key="4">
    <source>
        <dbReference type="SAM" id="MobiDB-lite"/>
    </source>
</evidence>
<keyword evidence="6" id="KW-1185">Reference proteome</keyword>
<feature type="region of interest" description="Leucine repeat I (LRI)" evidence="3">
    <location>
        <begin position="238"/>
        <end position="298"/>
    </location>
</feature>
<protein>
    <recommendedName>
        <fullName evidence="7">GRAS family transcription factor</fullName>
    </recommendedName>
</protein>
<organism evidence="5 6">
    <name type="scientific">Castilleja foliolosa</name>
    <dbReference type="NCBI Taxonomy" id="1961234"/>
    <lineage>
        <taxon>Eukaryota</taxon>
        <taxon>Viridiplantae</taxon>
        <taxon>Streptophyta</taxon>
        <taxon>Embryophyta</taxon>
        <taxon>Tracheophyta</taxon>
        <taxon>Spermatophyta</taxon>
        <taxon>Magnoliopsida</taxon>
        <taxon>eudicotyledons</taxon>
        <taxon>Gunneridae</taxon>
        <taxon>Pentapetalae</taxon>
        <taxon>asterids</taxon>
        <taxon>lamiids</taxon>
        <taxon>Lamiales</taxon>
        <taxon>Orobanchaceae</taxon>
        <taxon>Pedicularideae</taxon>
        <taxon>Castillejinae</taxon>
        <taxon>Castilleja</taxon>
    </lineage>
</organism>
<comment type="caution">
    <text evidence="3">Lacks conserved residue(s) required for the propagation of feature annotation.</text>
</comment>
<evidence type="ECO:0000256" key="2">
    <source>
        <dbReference type="ARBA" id="ARBA00023163"/>
    </source>
</evidence>
<gene>
    <name evidence="5" type="ORF">CASFOL_020149</name>
</gene>
<evidence type="ECO:0000256" key="1">
    <source>
        <dbReference type="ARBA" id="ARBA00023015"/>
    </source>
</evidence>
<evidence type="ECO:0000313" key="5">
    <source>
        <dbReference type="EMBL" id="KAL3635602.1"/>
    </source>
</evidence>
<feature type="region of interest" description="Disordered" evidence="4">
    <location>
        <begin position="208"/>
        <end position="232"/>
    </location>
</feature>
<feature type="region of interest" description="SAW" evidence="3">
    <location>
        <begin position="536"/>
        <end position="611"/>
    </location>
</feature>
<evidence type="ECO:0008006" key="7">
    <source>
        <dbReference type="Google" id="ProtNLM"/>
    </source>
</evidence>
<dbReference type="InterPro" id="IPR005202">
    <property type="entry name" value="TF_GRAS"/>
</dbReference>
<reference evidence="6" key="1">
    <citation type="journal article" date="2024" name="IScience">
        <title>Strigolactones Initiate the Formation of Haustorium-like Structures in Castilleja.</title>
        <authorList>
            <person name="Buerger M."/>
            <person name="Peterson D."/>
            <person name="Chory J."/>
        </authorList>
    </citation>
    <scope>NUCLEOTIDE SEQUENCE [LARGE SCALE GENOMIC DNA]</scope>
</reference>
<comment type="similarity">
    <text evidence="3">Belongs to the GRAS family.</text>
</comment>
<evidence type="ECO:0000256" key="3">
    <source>
        <dbReference type="PROSITE-ProRule" id="PRU01191"/>
    </source>
</evidence>
<proteinExistence type="inferred from homology"/>
<dbReference type="Proteomes" id="UP001632038">
    <property type="component" value="Unassembled WGS sequence"/>
</dbReference>
<dbReference type="PROSITE" id="PS50985">
    <property type="entry name" value="GRAS"/>
    <property type="match status" value="1"/>
</dbReference>
<feature type="region of interest" description="Leucine repeat II (LRII)" evidence="3">
    <location>
        <begin position="398"/>
        <end position="430"/>
    </location>
</feature>
<dbReference type="EMBL" id="JAVIJP010000027">
    <property type="protein sequence ID" value="KAL3635602.1"/>
    <property type="molecule type" value="Genomic_DNA"/>
</dbReference>
<accession>A0ABD3D1K2</accession>
<evidence type="ECO:0000313" key="6">
    <source>
        <dbReference type="Proteomes" id="UP001632038"/>
    </source>
</evidence>
<sequence>MDPRFQGTFNSSNGFRSESQSMPETCSTSFVGFEDDCEFSDGVLRYIDQMLMEEDMEDETHMLQESLDFQAKERSFYEVLGQEYPSPQPDNNYCYVNNYHNLATSSSDVVDPTNYDAYRTNPIVSNTCISSSTPSGSKMLGINGVLGHNAKKHEVNAENNSEANIENSHVKGRRKKVGEKVDDVWVYTLGGREKEFAANIKDLKNAVSKHMQQTGQVEGPSPPNSRHGKKRSGKKVVVDLISLLIKCANFVAAGDHCSAHELLRQTRQHSSPFGDGNQRLAHYFADGLEARLAGTGSEIHKALVHEVMTASDDMRAYCVTLISSSFRRISNFASNRLIMIKSEKATNVHIIDFGIFYGFQWPTFIQRVAKREGGPPNLRITGVDFPQPGSRPGDRIEDMGRRLARYAKMFNVPFEYNSIAQNWETIKIEDFKIEKGEFVAVNCSYLSKNLVDETDGPESSRNMVLGLIRKLNPDIFIHGIINAAYGVPFFITRFREVLYHFSALFDMNETILPRERPERMLIERDYFGKEALNVIACEGCERVERPETYKQWQVRHIRAGFMSVRFEKKLMDTIMYKVRNFYHKDFMVVEENKWLLMSWKGRTVHAISCWQPV</sequence>
<feature type="short sequence motif" description="VHIID" evidence="3">
    <location>
        <begin position="348"/>
        <end position="352"/>
    </location>
</feature>
<name>A0ABD3D1K2_9LAMI</name>
<keyword evidence="2" id="KW-0804">Transcription</keyword>
<feature type="region of interest" description="Disordered" evidence="4">
    <location>
        <begin position="1"/>
        <end position="23"/>
    </location>
</feature>
<dbReference type="Pfam" id="PF03514">
    <property type="entry name" value="GRAS"/>
    <property type="match status" value="1"/>
</dbReference>
<feature type="region of interest" description="VHIID" evidence="3">
    <location>
        <begin position="317"/>
        <end position="382"/>
    </location>
</feature>